<dbReference type="EMBL" id="BAABME010008195">
    <property type="protein sequence ID" value="GAA0172585.1"/>
    <property type="molecule type" value="Genomic_DNA"/>
</dbReference>
<name>A0AAV3R8F0_LITER</name>
<organism evidence="1 2">
    <name type="scientific">Lithospermum erythrorhizon</name>
    <name type="common">Purple gromwell</name>
    <name type="synonym">Lithospermum officinale var. erythrorhizon</name>
    <dbReference type="NCBI Taxonomy" id="34254"/>
    <lineage>
        <taxon>Eukaryota</taxon>
        <taxon>Viridiplantae</taxon>
        <taxon>Streptophyta</taxon>
        <taxon>Embryophyta</taxon>
        <taxon>Tracheophyta</taxon>
        <taxon>Spermatophyta</taxon>
        <taxon>Magnoliopsida</taxon>
        <taxon>eudicotyledons</taxon>
        <taxon>Gunneridae</taxon>
        <taxon>Pentapetalae</taxon>
        <taxon>asterids</taxon>
        <taxon>lamiids</taxon>
        <taxon>Boraginales</taxon>
        <taxon>Boraginaceae</taxon>
        <taxon>Boraginoideae</taxon>
        <taxon>Lithospermeae</taxon>
        <taxon>Lithospermum</taxon>
    </lineage>
</organism>
<evidence type="ECO:0000313" key="1">
    <source>
        <dbReference type="EMBL" id="GAA0172585.1"/>
    </source>
</evidence>
<evidence type="ECO:0000313" key="2">
    <source>
        <dbReference type="Proteomes" id="UP001454036"/>
    </source>
</evidence>
<protein>
    <submittedName>
        <fullName evidence="1">Uncharacterized protein</fullName>
    </submittedName>
</protein>
<dbReference type="Proteomes" id="UP001454036">
    <property type="component" value="Unassembled WGS sequence"/>
</dbReference>
<dbReference type="AlphaFoldDB" id="A0AAV3R8F0"/>
<proteinExistence type="predicted"/>
<accession>A0AAV3R8F0</accession>
<keyword evidence="2" id="KW-1185">Reference proteome</keyword>
<gene>
    <name evidence="1" type="ORF">LIER_26384</name>
</gene>
<reference evidence="1 2" key="1">
    <citation type="submission" date="2024-01" db="EMBL/GenBank/DDBJ databases">
        <title>The complete chloroplast genome sequence of Lithospermum erythrorhizon: insights into the phylogenetic relationship among Boraginaceae species and the maternal lineages of purple gromwells.</title>
        <authorList>
            <person name="Okada T."/>
            <person name="Watanabe K."/>
        </authorList>
    </citation>
    <scope>NUCLEOTIDE SEQUENCE [LARGE SCALE GENOMIC DNA]</scope>
</reference>
<sequence length="129" mass="14444">MRCDHYGKRVHFKSGYFKIIGYPEKWSRPRKNIGMHRGKYVAHNAFFQNDNNGDTSLDSKVSSGGNNVELQGLIASMIQQEMGKAGKEFTRTTVSQGSNLTGPRDYSGSTIARSSNTVVMFNDEKLMDN</sequence>
<comment type="caution">
    <text evidence="1">The sequence shown here is derived from an EMBL/GenBank/DDBJ whole genome shotgun (WGS) entry which is preliminary data.</text>
</comment>